<feature type="non-terminal residue" evidence="2">
    <location>
        <position position="34"/>
    </location>
</feature>
<proteinExistence type="predicted"/>
<accession>A0A7J8YA09</accession>
<keyword evidence="1" id="KW-0812">Transmembrane</keyword>
<gene>
    <name evidence="2" type="ORF">Goari_002957</name>
</gene>
<evidence type="ECO:0000256" key="1">
    <source>
        <dbReference type="SAM" id="Phobius"/>
    </source>
</evidence>
<name>A0A7J8YA09_GOSAI</name>
<comment type="caution">
    <text evidence="2">The sequence shown here is derived from an EMBL/GenBank/DDBJ whole genome shotgun (WGS) entry which is preliminary data.</text>
</comment>
<keyword evidence="1" id="KW-1133">Transmembrane helix</keyword>
<evidence type="ECO:0000313" key="3">
    <source>
        <dbReference type="Proteomes" id="UP000593577"/>
    </source>
</evidence>
<reference evidence="2 3" key="1">
    <citation type="journal article" date="2019" name="Genome Biol. Evol.">
        <title>Insights into the evolution of the New World diploid cottons (Gossypium, subgenus Houzingenia) based on genome sequencing.</title>
        <authorList>
            <person name="Grover C.E."/>
            <person name="Arick M.A. 2nd"/>
            <person name="Thrash A."/>
            <person name="Conover J.L."/>
            <person name="Sanders W.S."/>
            <person name="Peterson D.G."/>
            <person name="Frelichowski J.E."/>
            <person name="Scheffler J.A."/>
            <person name="Scheffler B.E."/>
            <person name="Wendel J.F."/>
        </authorList>
    </citation>
    <scope>NUCLEOTIDE SEQUENCE [LARGE SCALE GENOMIC DNA]</scope>
    <source>
        <strain evidence="2">185</strain>
        <tissue evidence="2">Leaf</tissue>
    </source>
</reference>
<evidence type="ECO:0000313" key="2">
    <source>
        <dbReference type="EMBL" id="MBA0696403.1"/>
    </source>
</evidence>
<protein>
    <submittedName>
        <fullName evidence="2">Uncharacterized protein</fullName>
    </submittedName>
</protein>
<organism evidence="2 3">
    <name type="scientific">Gossypium aridum</name>
    <name type="common">American cotton</name>
    <name type="synonym">Erioxylum aridum</name>
    <dbReference type="NCBI Taxonomy" id="34290"/>
    <lineage>
        <taxon>Eukaryota</taxon>
        <taxon>Viridiplantae</taxon>
        <taxon>Streptophyta</taxon>
        <taxon>Embryophyta</taxon>
        <taxon>Tracheophyta</taxon>
        <taxon>Spermatophyta</taxon>
        <taxon>Magnoliopsida</taxon>
        <taxon>eudicotyledons</taxon>
        <taxon>Gunneridae</taxon>
        <taxon>Pentapetalae</taxon>
        <taxon>rosids</taxon>
        <taxon>malvids</taxon>
        <taxon>Malvales</taxon>
        <taxon>Malvaceae</taxon>
        <taxon>Malvoideae</taxon>
        <taxon>Gossypium</taxon>
    </lineage>
</organism>
<keyword evidence="3" id="KW-1185">Reference proteome</keyword>
<keyword evidence="1" id="KW-0472">Membrane</keyword>
<dbReference type="AlphaFoldDB" id="A0A7J8YA09"/>
<dbReference type="Proteomes" id="UP000593577">
    <property type="component" value="Unassembled WGS sequence"/>
</dbReference>
<dbReference type="EMBL" id="JABFAA010000011">
    <property type="protein sequence ID" value="MBA0696403.1"/>
    <property type="molecule type" value="Genomic_DNA"/>
</dbReference>
<feature type="transmembrane region" description="Helical" evidence="1">
    <location>
        <begin position="15"/>
        <end position="33"/>
    </location>
</feature>
<sequence length="34" mass="3663">MSTAIACVMQVNRGLLSSGIMAAYVVFLCWSAIR</sequence>